<dbReference type="InterPro" id="IPR001584">
    <property type="entry name" value="Integrase_cat-core"/>
</dbReference>
<evidence type="ECO:0000256" key="6">
    <source>
        <dbReference type="ARBA" id="ARBA00022918"/>
    </source>
</evidence>
<organism evidence="8 9">
    <name type="scientific">Urocynchramus pylzowi</name>
    <dbReference type="NCBI Taxonomy" id="571890"/>
    <lineage>
        <taxon>Eukaryota</taxon>
        <taxon>Metazoa</taxon>
        <taxon>Chordata</taxon>
        <taxon>Craniata</taxon>
        <taxon>Vertebrata</taxon>
        <taxon>Euteleostomi</taxon>
        <taxon>Archelosauria</taxon>
        <taxon>Archosauria</taxon>
        <taxon>Dinosauria</taxon>
        <taxon>Saurischia</taxon>
        <taxon>Theropoda</taxon>
        <taxon>Coelurosauria</taxon>
        <taxon>Aves</taxon>
        <taxon>Neognathae</taxon>
        <taxon>Neoaves</taxon>
        <taxon>Telluraves</taxon>
        <taxon>Australaves</taxon>
        <taxon>Passeriformes</taxon>
        <taxon>Passeroidea</taxon>
        <taxon>Fringillidae</taxon>
        <taxon>Urocynchramus</taxon>
    </lineage>
</organism>
<keyword evidence="9" id="KW-1185">Reference proteome</keyword>
<evidence type="ECO:0000256" key="5">
    <source>
        <dbReference type="ARBA" id="ARBA00022801"/>
    </source>
</evidence>
<feature type="non-terminal residue" evidence="8">
    <location>
        <position position="64"/>
    </location>
</feature>
<evidence type="ECO:0000256" key="1">
    <source>
        <dbReference type="ARBA" id="ARBA00022679"/>
    </source>
</evidence>
<dbReference type="InterPro" id="IPR012337">
    <property type="entry name" value="RNaseH-like_sf"/>
</dbReference>
<dbReference type="GO" id="GO:0015074">
    <property type="term" value="P:DNA integration"/>
    <property type="evidence" value="ECO:0007669"/>
    <property type="project" value="InterPro"/>
</dbReference>
<reference evidence="8 9" key="1">
    <citation type="submission" date="2019-09" db="EMBL/GenBank/DDBJ databases">
        <title>Bird 10,000 Genomes (B10K) Project - Family phase.</title>
        <authorList>
            <person name="Zhang G."/>
        </authorList>
    </citation>
    <scope>NUCLEOTIDE SEQUENCE [LARGE SCALE GENOMIC DNA]</scope>
    <source>
        <strain evidence="8">B10K-DU-012-38</strain>
        <tissue evidence="8">Muscle</tissue>
    </source>
</reference>
<keyword evidence="6" id="KW-0695">RNA-directed DNA polymerase</keyword>
<dbReference type="SUPFAM" id="SSF53098">
    <property type="entry name" value="Ribonuclease H-like"/>
    <property type="match status" value="1"/>
</dbReference>
<keyword evidence="4" id="KW-0255">Endonuclease</keyword>
<evidence type="ECO:0000256" key="3">
    <source>
        <dbReference type="ARBA" id="ARBA00022722"/>
    </source>
</evidence>
<evidence type="ECO:0000259" key="7">
    <source>
        <dbReference type="PROSITE" id="PS50994"/>
    </source>
</evidence>
<dbReference type="InterPro" id="IPR036397">
    <property type="entry name" value="RNaseH_sf"/>
</dbReference>
<dbReference type="Gene3D" id="3.30.420.10">
    <property type="entry name" value="Ribonuclease H-like superfamily/Ribonuclease H"/>
    <property type="match status" value="1"/>
</dbReference>
<keyword evidence="2" id="KW-0548">Nucleotidyltransferase</keyword>
<dbReference type="Pfam" id="PF00665">
    <property type="entry name" value="rve"/>
    <property type="match status" value="1"/>
</dbReference>
<evidence type="ECO:0000256" key="2">
    <source>
        <dbReference type="ARBA" id="ARBA00022695"/>
    </source>
</evidence>
<dbReference type="GO" id="GO:0035613">
    <property type="term" value="F:RNA stem-loop binding"/>
    <property type="evidence" value="ECO:0007669"/>
    <property type="project" value="TreeGrafter"/>
</dbReference>
<dbReference type="PROSITE" id="PS50994">
    <property type="entry name" value="INTEGRASE"/>
    <property type="match status" value="1"/>
</dbReference>
<keyword evidence="1" id="KW-0808">Transferase</keyword>
<dbReference type="AlphaFoldDB" id="A0A7K5SK02"/>
<dbReference type="GO" id="GO:0004519">
    <property type="term" value="F:endonuclease activity"/>
    <property type="evidence" value="ECO:0007669"/>
    <property type="project" value="UniProtKB-KW"/>
</dbReference>
<proteinExistence type="predicted"/>
<evidence type="ECO:0000313" key="8">
    <source>
        <dbReference type="EMBL" id="NWT91825.1"/>
    </source>
</evidence>
<evidence type="ECO:0000256" key="4">
    <source>
        <dbReference type="ARBA" id="ARBA00022759"/>
    </source>
</evidence>
<dbReference type="PANTHER" id="PTHR41694">
    <property type="entry name" value="ENDOGENOUS RETROVIRUS GROUP K MEMBER POL PROTEIN"/>
    <property type="match status" value="1"/>
</dbReference>
<dbReference type="GO" id="GO:0003964">
    <property type="term" value="F:RNA-directed DNA polymerase activity"/>
    <property type="evidence" value="ECO:0007669"/>
    <property type="project" value="UniProtKB-KW"/>
</dbReference>
<feature type="non-terminal residue" evidence="8">
    <location>
        <position position="1"/>
    </location>
</feature>
<evidence type="ECO:0000313" key="9">
    <source>
        <dbReference type="Proteomes" id="UP000524542"/>
    </source>
</evidence>
<keyword evidence="5" id="KW-0378">Hydrolase</keyword>
<dbReference type="Proteomes" id="UP000524542">
    <property type="component" value="Unassembled WGS sequence"/>
</dbReference>
<name>A0A7K5SK02_9FRIN</name>
<sequence>KHAKNHLVQAFSVLGVPREVKTDNGPAYASKAFKEFLQEWGFEHKTGIPRYPTGQAVIEQAHQM</sequence>
<accession>A0A7K5SK02</accession>
<protein>
    <submittedName>
        <fullName evidence="8">POK7 protein</fullName>
    </submittedName>
</protein>
<gene>
    <name evidence="8" type="primary">Ervk7</name>
    <name evidence="8" type="ORF">UROPYL_R15487</name>
</gene>
<dbReference type="PANTHER" id="PTHR41694:SF3">
    <property type="entry name" value="RNA-DIRECTED DNA POLYMERASE-RELATED"/>
    <property type="match status" value="1"/>
</dbReference>
<dbReference type="GO" id="GO:0016787">
    <property type="term" value="F:hydrolase activity"/>
    <property type="evidence" value="ECO:0007669"/>
    <property type="project" value="UniProtKB-KW"/>
</dbReference>
<feature type="domain" description="Integrase catalytic" evidence="7">
    <location>
        <begin position="1"/>
        <end position="64"/>
    </location>
</feature>
<dbReference type="EMBL" id="VZRH01000426">
    <property type="protein sequence ID" value="NWT91825.1"/>
    <property type="molecule type" value="Genomic_DNA"/>
</dbReference>
<keyword evidence="3" id="KW-0540">Nuclease</keyword>
<comment type="caution">
    <text evidence="8">The sequence shown here is derived from an EMBL/GenBank/DDBJ whole genome shotgun (WGS) entry which is preliminary data.</text>
</comment>